<evidence type="ECO:0000259" key="2">
    <source>
        <dbReference type="Pfam" id="PF23635"/>
    </source>
</evidence>
<name>A0A5J9TFI2_9POAL</name>
<dbReference type="Gramene" id="TVU10089">
    <property type="protein sequence ID" value="TVU10089"/>
    <property type="gene ID" value="EJB05_43597"/>
</dbReference>
<gene>
    <name evidence="3" type="ORF">EJB05_43597</name>
</gene>
<dbReference type="Gene3D" id="1.20.1280.50">
    <property type="match status" value="1"/>
</dbReference>
<sequence length="536" mass="60107">MVGFGYHHQAPRSDLDFPSHVLPADALPHPQLRSLSSPMTSTAPTSGIQLLSFLLVCLRIGFIDSSSIVFSSSLSLSTLFAVGSSAPTLHSFLLWWPPWGESVEDLLSVKSRLSRFSPVSLVPGRSVVTLLLNPVFMPPVLLLQVIGILFGSHSCISVAMEGDQFPPIKHRKESIPTTIYSLSEDLILTIFLCLPSLATLIRAGFTCRAWRRLVASSPGFRRRFLEIHQAPLLGFFFDAPTVTECPDFPNFPSFVPVRHRDRDLAAAVRGSDFFLTSIQEHPDKIHCWGITDCRRGYVLLTNGDDDSSHPMALLNPLVKRGEHFLDDGHENAFLGFNGCPMECKACLIFSDEHPNASYKVVCLIYDESRVRATVFSSDTGEWSILPWVKVPARPQRTRGWLLSSNMQTNGSLYWIYRNHKYLITLDTTTMNFSVEELPEVLRDQSCCFQVGETSRGTPCIFYTTGFTVGMLWRRTDSDGVEKWILGWTTTFETQLRELFGPVLNNYNEVLVVAVRDGIVYLATSRKFGSLPSAWKR</sequence>
<dbReference type="Pfam" id="PF23635">
    <property type="entry name" value="Beta-prop_AT5G49610-like"/>
    <property type="match status" value="1"/>
</dbReference>
<organism evidence="3 4">
    <name type="scientific">Eragrostis curvula</name>
    <name type="common">weeping love grass</name>
    <dbReference type="NCBI Taxonomy" id="38414"/>
    <lineage>
        <taxon>Eukaryota</taxon>
        <taxon>Viridiplantae</taxon>
        <taxon>Streptophyta</taxon>
        <taxon>Embryophyta</taxon>
        <taxon>Tracheophyta</taxon>
        <taxon>Spermatophyta</taxon>
        <taxon>Magnoliopsida</taxon>
        <taxon>Liliopsida</taxon>
        <taxon>Poales</taxon>
        <taxon>Poaceae</taxon>
        <taxon>PACMAD clade</taxon>
        <taxon>Chloridoideae</taxon>
        <taxon>Eragrostideae</taxon>
        <taxon>Eragrostidinae</taxon>
        <taxon>Eragrostis</taxon>
    </lineage>
</organism>
<feature type="domain" description="F-box protein AT5G49610-like beta-propeller" evidence="2">
    <location>
        <begin position="290"/>
        <end position="492"/>
    </location>
</feature>
<evidence type="ECO:0000313" key="4">
    <source>
        <dbReference type="Proteomes" id="UP000324897"/>
    </source>
</evidence>
<feature type="non-terminal residue" evidence="3">
    <location>
        <position position="1"/>
    </location>
</feature>
<dbReference type="CDD" id="cd09917">
    <property type="entry name" value="F-box_SF"/>
    <property type="match status" value="1"/>
</dbReference>
<dbReference type="InterPro" id="IPR056594">
    <property type="entry name" value="AT5G49610-like_b-prop"/>
</dbReference>
<comment type="caution">
    <text evidence="3">The sequence shown here is derived from an EMBL/GenBank/DDBJ whole genome shotgun (WGS) entry which is preliminary data.</text>
</comment>
<feature type="domain" description="F-box" evidence="1">
    <location>
        <begin position="180"/>
        <end position="218"/>
    </location>
</feature>
<dbReference type="EMBL" id="RWGY01000039">
    <property type="protein sequence ID" value="TVU10089.1"/>
    <property type="molecule type" value="Genomic_DNA"/>
</dbReference>
<dbReference type="SUPFAM" id="SSF81383">
    <property type="entry name" value="F-box domain"/>
    <property type="match status" value="1"/>
</dbReference>
<protein>
    <recommendedName>
        <fullName evidence="5">F-box domain-containing protein</fullName>
    </recommendedName>
</protein>
<proteinExistence type="predicted"/>
<dbReference type="InterPro" id="IPR001810">
    <property type="entry name" value="F-box_dom"/>
</dbReference>
<accession>A0A5J9TFI2</accession>
<dbReference type="AlphaFoldDB" id="A0A5J9TFI2"/>
<evidence type="ECO:0000313" key="3">
    <source>
        <dbReference type="EMBL" id="TVU10089.1"/>
    </source>
</evidence>
<dbReference type="Pfam" id="PF00646">
    <property type="entry name" value="F-box"/>
    <property type="match status" value="1"/>
</dbReference>
<evidence type="ECO:0008006" key="5">
    <source>
        <dbReference type="Google" id="ProtNLM"/>
    </source>
</evidence>
<dbReference type="InterPro" id="IPR036047">
    <property type="entry name" value="F-box-like_dom_sf"/>
</dbReference>
<dbReference type="OrthoDB" id="602193at2759"/>
<dbReference type="PANTHER" id="PTHR33207">
    <property type="entry name" value="F-BOX DOMAIN CONTAINING PROTEIN-RELATED"/>
    <property type="match status" value="1"/>
</dbReference>
<keyword evidence="4" id="KW-1185">Reference proteome</keyword>
<evidence type="ECO:0000259" key="1">
    <source>
        <dbReference type="Pfam" id="PF00646"/>
    </source>
</evidence>
<dbReference type="Proteomes" id="UP000324897">
    <property type="component" value="Chromosome 3"/>
</dbReference>
<reference evidence="3 4" key="1">
    <citation type="journal article" date="2019" name="Sci. Rep.">
        <title>A high-quality genome of Eragrostis curvula grass provides insights into Poaceae evolution and supports new strategies to enhance forage quality.</title>
        <authorList>
            <person name="Carballo J."/>
            <person name="Santos B.A.C.M."/>
            <person name="Zappacosta D."/>
            <person name="Garbus I."/>
            <person name="Selva J.P."/>
            <person name="Gallo C.A."/>
            <person name="Diaz A."/>
            <person name="Albertini E."/>
            <person name="Caccamo M."/>
            <person name="Echenique V."/>
        </authorList>
    </citation>
    <scope>NUCLEOTIDE SEQUENCE [LARGE SCALE GENOMIC DNA]</scope>
    <source>
        <strain evidence="4">cv. Victoria</strain>
        <tissue evidence="3">Leaf</tissue>
    </source>
</reference>